<dbReference type="Proteomes" id="UP000053675">
    <property type="component" value="Unassembled WGS sequence"/>
</dbReference>
<feature type="domain" description="Bacterial Ig" evidence="6">
    <location>
        <begin position="334"/>
        <end position="413"/>
    </location>
</feature>
<dbReference type="InterPro" id="IPR028994">
    <property type="entry name" value="Integrin_alpha_N"/>
</dbReference>
<evidence type="ECO:0000256" key="3">
    <source>
        <dbReference type="ARBA" id="ARBA00022801"/>
    </source>
</evidence>
<feature type="domain" description="Bacterial Ig-like" evidence="7">
    <location>
        <begin position="643"/>
        <end position="732"/>
    </location>
</feature>
<dbReference type="EMBL" id="JMQM01000002">
    <property type="protein sequence ID" value="KFB08611.1"/>
    <property type="molecule type" value="Genomic_DNA"/>
</dbReference>
<keyword evidence="1" id="KW-0732">Signal</keyword>
<evidence type="ECO:0000256" key="2">
    <source>
        <dbReference type="ARBA" id="ARBA00022737"/>
    </source>
</evidence>
<dbReference type="NCBIfam" id="NF033510">
    <property type="entry name" value="Ca_tandemer"/>
    <property type="match status" value="10"/>
</dbReference>
<feature type="domain" description="Bacterial Ig-like" evidence="7">
    <location>
        <begin position="531"/>
        <end position="622"/>
    </location>
</feature>
<keyword evidence="4" id="KW-0325">Glycoprotein</keyword>
<feature type="domain" description="Bacterial Ig-like" evidence="7">
    <location>
        <begin position="962"/>
        <end position="1065"/>
    </location>
</feature>
<dbReference type="Pfam" id="PF22783">
    <property type="entry name" value="BapA_N"/>
    <property type="match status" value="1"/>
</dbReference>
<organism evidence="9 10">
    <name type="scientific">Nitratireductor basaltis</name>
    <dbReference type="NCBI Taxonomy" id="472175"/>
    <lineage>
        <taxon>Bacteria</taxon>
        <taxon>Pseudomonadati</taxon>
        <taxon>Pseudomonadota</taxon>
        <taxon>Alphaproteobacteria</taxon>
        <taxon>Hyphomicrobiales</taxon>
        <taxon>Phyllobacteriaceae</taxon>
        <taxon>Nitratireductor</taxon>
    </lineage>
</organism>
<dbReference type="InterPro" id="IPR011049">
    <property type="entry name" value="Serralysin-like_metalloprot_C"/>
</dbReference>
<evidence type="ECO:0000259" key="6">
    <source>
        <dbReference type="Pfam" id="PF17936"/>
    </source>
</evidence>
<dbReference type="Pfam" id="PF17936">
    <property type="entry name" value="Big_6"/>
    <property type="match status" value="2"/>
</dbReference>
<dbReference type="PANTHER" id="PTHR23221:SF7">
    <property type="entry name" value="PHOSPHATIDYLINOSITOL-GLYCAN-SPECIFIC PHOSPHOLIPASE D"/>
    <property type="match status" value="1"/>
</dbReference>
<feature type="region of interest" description="Disordered" evidence="5">
    <location>
        <begin position="333"/>
        <end position="353"/>
    </location>
</feature>
<feature type="domain" description="Bacterial Ig-like" evidence="7">
    <location>
        <begin position="856"/>
        <end position="953"/>
    </location>
</feature>
<dbReference type="InterPro" id="IPR013519">
    <property type="entry name" value="Int_alpha_beta-p"/>
</dbReference>
<dbReference type="InterPro" id="IPR041498">
    <property type="entry name" value="Big_6"/>
</dbReference>
<feature type="compositionally biased region" description="Gly residues" evidence="5">
    <location>
        <begin position="158"/>
        <end position="167"/>
    </location>
</feature>
<dbReference type="SMART" id="SM00191">
    <property type="entry name" value="Int_alpha"/>
    <property type="match status" value="7"/>
</dbReference>
<name>A0A084U6M5_9HYPH</name>
<dbReference type="SUPFAM" id="SSF69318">
    <property type="entry name" value="Integrin alpha N-terminal domain"/>
    <property type="match status" value="1"/>
</dbReference>
<evidence type="ECO:0000313" key="10">
    <source>
        <dbReference type="Proteomes" id="UP000053675"/>
    </source>
</evidence>
<evidence type="ECO:0000259" key="8">
    <source>
        <dbReference type="Pfam" id="PF22783"/>
    </source>
</evidence>
<proteinExistence type="predicted"/>
<dbReference type="PANTHER" id="PTHR23221">
    <property type="entry name" value="GLYCOSYLPHOSPHATIDYLINOSITOL PHOSPHOLIPASE D"/>
    <property type="match status" value="1"/>
</dbReference>
<dbReference type="Pfam" id="PF19077">
    <property type="entry name" value="Big_13"/>
    <property type="match status" value="7"/>
</dbReference>
<dbReference type="Pfam" id="PF01839">
    <property type="entry name" value="FG-GAP"/>
    <property type="match status" value="1"/>
</dbReference>
<protein>
    <submittedName>
        <fullName evidence="9">Flagellar hook capping protein</fullName>
    </submittedName>
</protein>
<keyword evidence="9" id="KW-0282">Flagellum</keyword>
<keyword evidence="10" id="KW-1185">Reference proteome</keyword>
<feature type="region of interest" description="Disordered" evidence="5">
    <location>
        <begin position="386"/>
        <end position="407"/>
    </location>
</feature>
<dbReference type="OrthoDB" id="5720638at2"/>
<keyword evidence="2" id="KW-0677">Repeat</keyword>
<dbReference type="InterPro" id="IPR044016">
    <property type="entry name" value="Big_13"/>
</dbReference>
<dbReference type="InterPro" id="IPR000413">
    <property type="entry name" value="Integrin_alpha"/>
</dbReference>
<evidence type="ECO:0000259" key="7">
    <source>
        <dbReference type="Pfam" id="PF19077"/>
    </source>
</evidence>
<dbReference type="PRINTS" id="PR01185">
    <property type="entry name" value="INTEGRINA"/>
</dbReference>
<feature type="domain" description="Bacterial Ig" evidence="6">
    <location>
        <begin position="251"/>
        <end position="330"/>
    </location>
</feature>
<comment type="caution">
    <text evidence="9">The sequence shown here is derived from an EMBL/GenBank/DDBJ whole genome shotgun (WGS) entry which is preliminary data.</text>
</comment>
<evidence type="ECO:0000256" key="4">
    <source>
        <dbReference type="ARBA" id="ARBA00023180"/>
    </source>
</evidence>
<dbReference type="GO" id="GO:0007155">
    <property type="term" value="P:cell adhesion"/>
    <property type="evidence" value="ECO:0007669"/>
    <property type="project" value="InterPro"/>
</dbReference>
<accession>A0A084U6M5</accession>
<keyword evidence="9" id="KW-0966">Cell projection</keyword>
<dbReference type="eggNOG" id="COG2931">
    <property type="taxonomic scope" value="Bacteria"/>
</dbReference>
<feature type="region of interest" description="Disordered" evidence="5">
    <location>
        <begin position="930"/>
        <end position="961"/>
    </location>
</feature>
<feature type="domain" description="Bacterial Ig-like" evidence="7">
    <location>
        <begin position="753"/>
        <end position="842"/>
    </location>
</feature>
<dbReference type="GO" id="GO:0016787">
    <property type="term" value="F:hydrolase activity"/>
    <property type="evidence" value="ECO:0007669"/>
    <property type="project" value="UniProtKB-KW"/>
</dbReference>
<dbReference type="PATRIC" id="fig|472175.3.peg.2857"/>
<feature type="domain" description="Bacterial Ig-like" evidence="7">
    <location>
        <begin position="421"/>
        <end position="515"/>
    </location>
</feature>
<dbReference type="InterPro" id="IPR013783">
    <property type="entry name" value="Ig-like_fold"/>
</dbReference>
<feature type="compositionally biased region" description="Polar residues" evidence="5">
    <location>
        <begin position="944"/>
        <end position="953"/>
    </location>
</feature>
<dbReference type="eggNOG" id="COG4932">
    <property type="taxonomic scope" value="Bacteria"/>
</dbReference>
<dbReference type="Gene3D" id="2.60.40.10">
    <property type="entry name" value="Immunoglobulins"/>
    <property type="match status" value="10"/>
</dbReference>
<gene>
    <name evidence="9" type="ORF">EL18_02864</name>
</gene>
<dbReference type="InterPro" id="IPR013517">
    <property type="entry name" value="FG-GAP"/>
</dbReference>
<dbReference type="RefSeq" id="WP_036485579.1">
    <property type="nucleotide sequence ID" value="NZ_JMQM01000002.1"/>
</dbReference>
<keyword evidence="3" id="KW-0378">Hydrolase</keyword>
<evidence type="ECO:0000256" key="1">
    <source>
        <dbReference type="ARBA" id="ARBA00022729"/>
    </source>
</evidence>
<feature type="domain" description="Bacterial Ig-like" evidence="7">
    <location>
        <begin position="1081"/>
        <end position="1172"/>
    </location>
</feature>
<reference evidence="9 10" key="1">
    <citation type="submission" date="2014-05" db="EMBL/GenBank/DDBJ databases">
        <title>Draft Genome Sequence of Nitratireductor basaltis Strain UMTGB225, A Marine Bacterium Isolated from Green Barrel Tunicate.</title>
        <authorList>
            <person name="Gan H.Y."/>
        </authorList>
    </citation>
    <scope>NUCLEOTIDE SEQUENCE [LARGE SCALE GENOMIC DNA]</scope>
    <source>
        <strain evidence="9 10">UMTGB225</strain>
    </source>
</reference>
<evidence type="ECO:0000256" key="5">
    <source>
        <dbReference type="SAM" id="MobiDB-lite"/>
    </source>
</evidence>
<keyword evidence="9" id="KW-0969">Cilium</keyword>
<dbReference type="eggNOG" id="COG2911">
    <property type="taxonomic scope" value="Bacteria"/>
</dbReference>
<dbReference type="GO" id="GO:0008305">
    <property type="term" value="C:integrin complex"/>
    <property type="evidence" value="ECO:0007669"/>
    <property type="project" value="InterPro"/>
</dbReference>
<dbReference type="SUPFAM" id="SSF51120">
    <property type="entry name" value="beta-Roll"/>
    <property type="match status" value="1"/>
</dbReference>
<dbReference type="Gene3D" id="2.130.10.130">
    <property type="entry name" value="Integrin alpha, N-terminal"/>
    <property type="match status" value="4"/>
</dbReference>
<feature type="domain" description="Biofilm-associated protein BapA-like prefix-like" evidence="8">
    <location>
        <begin position="33"/>
        <end position="97"/>
    </location>
</feature>
<dbReference type="STRING" id="472175.EL18_02864"/>
<sequence length="1956" mass="201603">MDIRAQFISSDHALAQEVLFQGSAPTLDARAISKIRLDASSSQIANYRRVGDDLVIELLDGEQIILAGWFEEDGDERGELQIMHEDASCYVAVSFADEYPGLLQPQVSTGACSNADFGGGAGLGGALGGIAGPLVIGGLVAAGAVGLALALDDDDDNGGGNGGGGQPGIKPVVNPTNGKEASGTAKPGTIIEMDRDGDGIPDASAVAGDDGKWVIPIDPPAEHGDELEFVGRDPETGNPSDPVREVVDALAPDAPKVNPTNGKELSGEGEPGSTVIVDDNGDGIPDHTAVVGDDGKWVIPLDPPLEDGRELEVSLKDPAGNESEKVPVVVDGEAPDLPQVNPTDGRELSGTGEPGATIIIDDKRDGTPDHSVIVGDDGNWSIPFDPPLGDGSELDVSQKDPAGNESGKVPIVVDAQLPDAPEVSDIIEEDTGTVGDNITSDTTPTIRGTSTEEDGTVVKIYLDGREVGSTTVQGGEWHYTSDELSDGDYELTATQLSPRGTESQASAPLAFTIDTNEGGTVPTEPPVITGIDTDGGIDPEDGITNDPTLFFEGTADRLATVWVYLDGVLLGSVQADNDGAWRYDHTGTVLADGTYELTAEQQDAAGNAKSAMSAPFEVVVDTNGAGEGTPVPAEPPTVTGILDDNGASGSDGITNDTTLHFLGEAEPHALVTVMLDGVVIGSEIAGADGVWHLDHSETSLADGTYQVTATQQDAAGNPVSAPSDPFTVVVDTNGGGEGGETPSPAPVVTGIEVDGGLDPADGITDETMLFFLGTAKPHALVTVLLDGVELGTATADETGAWRYDHTGTVLADGTYQVTATQQDAAGNPPSPVSDPYRVIVDTNEGGTVPTEPPVITGFEEDSGVVGDGITNDNMIAFTGTSTETDGTVVTVTLLDEGGATVATLTATVANGTWTTNESAELPDGNYTATATQQDAAGNPPSAASEATSLTIDTNDGGADVTPPPVILAIADDNGRENDDGITNDNTIQILGTSDEPDGAVVTVTIRDSANAVVATLTATVFEGRWSTEPTAALADGGYTISATQQDAAGNDPSAPSNLFDMVIDTNNGGADATPPPVVTHIDPDSGFDPTDGITQDQHLVFHGTGEAGATVWLYIDGDEIGSNIVDENGEWFIDNTENALGQGTYQITARQQDAAGNDISGYSDAYQVTVDTDAPSVSIRAMSNDFGVVGDFITHAEETRLSGTTDPNIRIDVFVEGVNIGSMISDANGYWESEIIDLSALGVGDTLNVTVRARNAAGITATAEQVVERHNHEIPLSVLNPDSGFVVVGDRTNDFAGSVRLVGDVNDDGIGDFIVGANGGDDYTTNAGEVYLIYGKTNGDYGSLVDGRRMVDLGSLAPEDGLVIQGPWTRFHLLTGASLGGDFNNDGIADLLLQGRGESNLSNAGGAFVLFGRADGQWGDVEGGRQVLKLAGLTAEYGVRIRNTSNPVLENSSFQISSAGDFDGDGIEDFLVSTPWSNYPSTTGRSYLIYGREDGAWGNANGSGRLLDLSSIPTGQGVAFVGTKKQGLIGLHIDSGDFNGDGLTDLLISQQREYTGSGSSNDAPGRAYIVFGDAERSLGTSMNLEAMTHDQGVMFYRTGSISLGHVLASVGDLNKDGLDDLAVGGNANGSAGETTILYGKAGTDWTETTGRQSLNLATIGPDDGFTIKYDPELSNPTLVTHGDINGDGHDDLLISTLGGGYHANSGLITVVFGKSDGVWGEVVGGKRILDITELTAEEGVSFHGENVADGLQRVDASGDMNGDGVNDIIIGSNNNDLGGTDAGASYIIYGQTNGFGAGLIRNGSGADDWMSGSDKNDQLNGMGGNDTLLGYEGDDILTVANAGFLMVDGGAGEDTMVISAGGIHLDLTAFNQDAVKGIEMVDLSGSGANRMTVTEQDVLDMSDAGLVKLRGDIDDSATASGFTDSGADQTENGITYDVYTSGGATLWIDQQMSVTV</sequence>
<dbReference type="InterPro" id="IPR048051">
    <property type="entry name" value="BapA-like_prefix-like"/>
</dbReference>
<feature type="region of interest" description="Disordered" evidence="5">
    <location>
        <begin position="158"/>
        <end position="189"/>
    </location>
</feature>
<evidence type="ECO:0000313" key="9">
    <source>
        <dbReference type="EMBL" id="KFB08611.1"/>
    </source>
</evidence>